<reference evidence="8 9" key="1">
    <citation type="journal article" date="2018" name="Sci. Rep.">
        <title>Genomic signatures of local adaptation to the degree of environmental predictability in rotifers.</title>
        <authorList>
            <person name="Franch-Gras L."/>
            <person name="Hahn C."/>
            <person name="Garcia-Roger E.M."/>
            <person name="Carmona M.J."/>
            <person name="Serra M."/>
            <person name="Gomez A."/>
        </authorList>
    </citation>
    <scope>NUCLEOTIDE SEQUENCE [LARGE SCALE GENOMIC DNA]</scope>
    <source>
        <strain evidence="8">HYR1</strain>
    </source>
</reference>
<proteinExistence type="predicted"/>
<dbReference type="GO" id="GO:0008270">
    <property type="term" value="F:zinc ion binding"/>
    <property type="evidence" value="ECO:0007669"/>
    <property type="project" value="InterPro"/>
</dbReference>
<keyword evidence="2" id="KW-0677">Repeat</keyword>
<dbReference type="Pfam" id="PF00412">
    <property type="entry name" value="LIM"/>
    <property type="match status" value="1"/>
</dbReference>
<evidence type="ECO:0000256" key="5">
    <source>
        <dbReference type="PROSITE-ProRule" id="PRU00125"/>
    </source>
</evidence>
<dbReference type="InterPro" id="IPR010442">
    <property type="entry name" value="PET_domain"/>
</dbReference>
<evidence type="ECO:0000259" key="6">
    <source>
        <dbReference type="PROSITE" id="PS50023"/>
    </source>
</evidence>
<keyword evidence="9" id="KW-1185">Reference proteome</keyword>
<dbReference type="AlphaFoldDB" id="A0A3M7R4Y0"/>
<name>A0A3M7R4Y0_BRAPC</name>
<dbReference type="PROSITE" id="PS51303">
    <property type="entry name" value="PET"/>
    <property type="match status" value="1"/>
</dbReference>
<dbReference type="Pfam" id="PF06297">
    <property type="entry name" value="PET"/>
    <property type="match status" value="1"/>
</dbReference>
<organism evidence="8 9">
    <name type="scientific">Brachionus plicatilis</name>
    <name type="common">Marine rotifer</name>
    <name type="synonym">Brachionus muelleri</name>
    <dbReference type="NCBI Taxonomy" id="10195"/>
    <lineage>
        <taxon>Eukaryota</taxon>
        <taxon>Metazoa</taxon>
        <taxon>Spiralia</taxon>
        <taxon>Gnathifera</taxon>
        <taxon>Rotifera</taxon>
        <taxon>Eurotatoria</taxon>
        <taxon>Monogononta</taxon>
        <taxon>Pseudotrocha</taxon>
        <taxon>Ploima</taxon>
        <taxon>Brachionidae</taxon>
        <taxon>Brachionus</taxon>
    </lineage>
</organism>
<evidence type="ECO:0000256" key="2">
    <source>
        <dbReference type="ARBA" id="ARBA00022737"/>
    </source>
</evidence>
<comment type="caution">
    <text evidence="8">The sequence shown here is derived from an EMBL/GenBank/DDBJ whole genome shotgun (WGS) entry which is preliminary data.</text>
</comment>
<evidence type="ECO:0000259" key="7">
    <source>
        <dbReference type="PROSITE" id="PS51303"/>
    </source>
</evidence>
<evidence type="ECO:0000256" key="3">
    <source>
        <dbReference type="ARBA" id="ARBA00022833"/>
    </source>
</evidence>
<dbReference type="Proteomes" id="UP000276133">
    <property type="component" value="Unassembled WGS sequence"/>
</dbReference>
<dbReference type="Gene3D" id="2.10.110.10">
    <property type="entry name" value="Cysteine Rich Protein"/>
    <property type="match status" value="1"/>
</dbReference>
<protein>
    <submittedName>
        <fullName evidence="8">PET domain</fullName>
    </submittedName>
</protein>
<keyword evidence="3 5" id="KW-0862">Zinc</keyword>
<dbReference type="PROSITE" id="PS50023">
    <property type="entry name" value="LIM_DOMAIN_2"/>
    <property type="match status" value="1"/>
</dbReference>
<dbReference type="SMART" id="SM00132">
    <property type="entry name" value="LIM"/>
    <property type="match status" value="1"/>
</dbReference>
<sequence>MENYDWVPPCLNELEVEEFFSHFPQDQVPLEQLGINNRKKYLFHQIPKSDLAIEFNRFIKNDSTKKSFYDFLSNRSLLAFDVALCMKNSHKNLQCNKCHFQILIGTVYVQAMDKKNVLSNYKNFVYHPNCFKCSTCEHFLADLAYCMHNNKLYCVRHYGDLFRPRCGICDEGAINTLNHLVLFSKPYSLILD</sequence>
<evidence type="ECO:0000256" key="4">
    <source>
        <dbReference type="ARBA" id="ARBA00023038"/>
    </source>
</evidence>
<dbReference type="EMBL" id="REGN01004192">
    <property type="protein sequence ID" value="RNA18673.1"/>
    <property type="molecule type" value="Genomic_DNA"/>
</dbReference>
<feature type="domain" description="LIM zinc-binding" evidence="6">
    <location>
        <begin position="93"/>
        <end position="164"/>
    </location>
</feature>
<accession>A0A3M7R4Y0</accession>
<dbReference type="OrthoDB" id="274660at2759"/>
<evidence type="ECO:0000256" key="1">
    <source>
        <dbReference type="ARBA" id="ARBA00022723"/>
    </source>
</evidence>
<gene>
    <name evidence="8" type="ORF">BpHYR1_042277</name>
</gene>
<evidence type="ECO:0000313" key="8">
    <source>
        <dbReference type="EMBL" id="RNA18673.1"/>
    </source>
</evidence>
<dbReference type="InterPro" id="IPR047120">
    <property type="entry name" value="Pk/Esn/Tes"/>
</dbReference>
<evidence type="ECO:0000313" key="9">
    <source>
        <dbReference type="Proteomes" id="UP000276133"/>
    </source>
</evidence>
<dbReference type="PANTHER" id="PTHR24211:SF37">
    <property type="entry name" value="PROTEIN ESPINAS-LIKE PROTEIN"/>
    <property type="match status" value="1"/>
</dbReference>
<dbReference type="PANTHER" id="PTHR24211">
    <property type="entry name" value="LIM DOMAIN-CONTAINING PROTEIN"/>
    <property type="match status" value="1"/>
</dbReference>
<dbReference type="STRING" id="10195.A0A3M7R4Y0"/>
<keyword evidence="4 5" id="KW-0440">LIM domain</keyword>
<keyword evidence="1 5" id="KW-0479">Metal-binding</keyword>
<feature type="domain" description="PET" evidence="7">
    <location>
        <begin position="1"/>
        <end position="89"/>
    </location>
</feature>
<dbReference type="InterPro" id="IPR001781">
    <property type="entry name" value="Znf_LIM"/>
</dbReference>
<dbReference type="SUPFAM" id="SSF57716">
    <property type="entry name" value="Glucocorticoid receptor-like (DNA-binding domain)"/>
    <property type="match status" value="1"/>
</dbReference>